<evidence type="ECO:0000313" key="3">
    <source>
        <dbReference type="Proteomes" id="UP000515369"/>
    </source>
</evidence>
<dbReference type="AlphaFoldDB" id="A0A7G5H5I8"/>
<dbReference type="Proteomes" id="UP000515369">
    <property type="component" value="Chromosome"/>
</dbReference>
<feature type="compositionally biased region" description="Polar residues" evidence="1">
    <location>
        <begin position="588"/>
        <end position="602"/>
    </location>
</feature>
<gene>
    <name evidence="2" type="ORF">H3H32_16555</name>
</gene>
<reference evidence="2 3" key="1">
    <citation type="submission" date="2020-07" db="EMBL/GenBank/DDBJ databases">
        <title>Spirosoma foliorum sp. nov., isolated from the leaves on the Nejang mountain Korea, Republic of.</title>
        <authorList>
            <person name="Ho H."/>
            <person name="Lee Y.-J."/>
            <person name="Nurcahyanto D.-A."/>
            <person name="Kim S.-G."/>
        </authorList>
    </citation>
    <scope>NUCLEOTIDE SEQUENCE [LARGE SCALE GENOMIC DNA]</scope>
    <source>
        <strain evidence="2 3">PL0136</strain>
    </source>
</reference>
<accession>A0A7G5H5I8</accession>
<evidence type="ECO:0000256" key="1">
    <source>
        <dbReference type="SAM" id="MobiDB-lite"/>
    </source>
</evidence>
<evidence type="ECO:0000313" key="2">
    <source>
        <dbReference type="EMBL" id="QMW06380.1"/>
    </source>
</evidence>
<dbReference type="KEGG" id="sfol:H3H32_16555"/>
<dbReference type="EMBL" id="CP059732">
    <property type="protein sequence ID" value="QMW06380.1"/>
    <property type="molecule type" value="Genomic_DNA"/>
</dbReference>
<dbReference type="RefSeq" id="WP_182463749.1">
    <property type="nucleotide sequence ID" value="NZ_CP059732.1"/>
</dbReference>
<keyword evidence="3" id="KW-1185">Reference proteome</keyword>
<protein>
    <submittedName>
        <fullName evidence="2">Uncharacterized protein</fullName>
    </submittedName>
</protein>
<feature type="region of interest" description="Disordered" evidence="1">
    <location>
        <begin position="571"/>
        <end position="612"/>
    </location>
</feature>
<name>A0A7G5H5I8_9BACT</name>
<proteinExistence type="predicted"/>
<feature type="region of interest" description="Disordered" evidence="1">
    <location>
        <begin position="323"/>
        <end position="346"/>
    </location>
</feature>
<sequence>MLTPNDPIVKKADSKLLRQALLDDQRHRLHAEAAPDAASASPYWKKWVAEYLEPTIPSISTLDQLKRDIVWPLVSNELVDDISDSAAAVHGAQDRYIAIELSDEKLQMDAEQYIERIDINGFVTRKCHNALFNAPNSLIVIDLPAEQKTDFPEPYPYLLRTDKIQKAEAASGPNKEGLMKFAYFDTDTRNQRALFDESDFAIFQKVDGSAEWKEILREPHNLGFCPAFKVWADVDDTNPLASNTLIRPSLGLLDRYIFGDGAMHSNDLKAAFANFWHMEEEARSCDYQTEEGYRCQNGYVEYPSLDGRGEIRADVEPIRRKCPRCKKKRPPGGPGGRIPIPVPKDKEDADLRPPAGWIDAPLLSLEYIQKKVAALRAQIRRTATGSEAGPQNDQALNESQILSILEAARQVGEYLAEYFEITHKRILDGVLRLRYGAAYIGCTVNYGRRFAALSGDLLMKLYEMAQGIGSPWLLEEIDGMLQDYYARSDSSRALRFKLINKLNPYPFMSPEQLSTIGIDLLDPKGYALSVGLMGFINRFERDESIPIERFGIQTPFSNRVSQILDSLKSYVDEIEPAKPPTSDPASGGNPNPRSGKSGQPNPANRKPAGAGK</sequence>
<organism evidence="2 3">
    <name type="scientific">Spirosoma foliorum</name>
    <dbReference type="NCBI Taxonomy" id="2710596"/>
    <lineage>
        <taxon>Bacteria</taxon>
        <taxon>Pseudomonadati</taxon>
        <taxon>Bacteroidota</taxon>
        <taxon>Cytophagia</taxon>
        <taxon>Cytophagales</taxon>
        <taxon>Cytophagaceae</taxon>
        <taxon>Spirosoma</taxon>
    </lineage>
</organism>